<dbReference type="InterPro" id="IPR029068">
    <property type="entry name" value="Glyas_Bleomycin-R_OHBP_Dase"/>
</dbReference>
<dbReference type="EMBL" id="SZNK01000001">
    <property type="protein sequence ID" value="TKI55699.1"/>
    <property type="molecule type" value="Genomic_DNA"/>
</dbReference>
<reference evidence="1 2" key="1">
    <citation type="submission" date="2019-04" db="EMBL/GenBank/DDBJ databases">
        <title>Whole genome sequencing of Brevibacillus sp. TGS2-1.</title>
        <authorList>
            <person name="Choi A."/>
        </authorList>
    </citation>
    <scope>NUCLEOTIDE SEQUENCE [LARGE SCALE GENOMIC DNA]</scope>
    <source>
        <strain evidence="1 2">TGS2-1</strain>
    </source>
</reference>
<organism evidence="1 2">
    <name type="scientific">Brevibacillus antibioticus</name>
    <dbReference type="NCBI Taxonomy" id="2570228"/>
    <lineage>
        <taxon>Bacteria</taxon>
        <taxon>Bacillati</taxon>
        <taxon>Bacillota</taxon>
        <taxon>Bacilli</taxon>
        <taxon>Bacillales</taxon>
        <taxon>Paenibacillaceae</taxon>
        <taxon>Brevibacillus</taxon>
    </lineage>
</organism>
<dbReference type="AlphaFoldDB" id="A0A4U2Y5E3"/>
<evidence type="ECO:0000313" key="2">
    <source>
        <dbReference type="Proteomes" id="UP000307841"/>
    </source>
</evidence>
<gene>
    <name evidence="1" type="ORF">E8L90_09725</name>
</gene>
<dbReference type="RefSeq" id="WP_162309074.1">
    <property type="nucleotide sequence ID" value="NZ_SZNK01000001.1"/>
</dbReference>
<dbReference type="SUPFAM" id="SSF54593">
    <property type="entry name" value="Glyoxalase/Bleomycin resistance protein/Dihydroxybiphenyl dioxygenase"/>
    <property type="match status" value="1"/>
</dbReference>
<dbReference type="OrthoDB" id="9795306at2"/>
<accession>A0A4U2Y5E3</accession>
<protein>
    <submittedName>
        <fullName evidence="1">Uncharacterized protein</fullName>
    </submittedName>
</protein>
<keyword evidence="2" id="KW-1185">Reference proteome</keyword>
<evidence type="ECO:0000313" key="1">
    <source>
        <dbReference type="EMBL" id="TKI55699.1"/>
    </source>
</evidence>
<sequence>MLLHYADGLSIPKIAEILSTTVPKVNRCVDKALELGSEAAFISLACQKPKELGYSYEVWPQRLLAQHVRNHAVSAGHECLSRMSPSSVYRLLNAHDLQPHKVCYYLERRDPEFDTKRAEVLCVYQQVEYIWENEELKRIAAGATVVNPMADQFYGDRAGSVKDPFGHYWMISTTIEIVEPEEIQKRFLALYVN</sequence>
<dbReference type="Proteomes" id="UP000307841">
    <property type="component" value="Unassembled WGS sequence"/>
</dbReference>
<proteinExistence type="predicted"/>
<dbReference type="Gene3D" id="3.30.720.110">
    <property type="match status" value="1"/>
</dbReference>
<comment type="caution">
    <text evidence="1">The sequence shown here is derived from an EMBL/GenBank/DDBJ whole genome shotgun (WGS) entry which is preliminary data.</text>
</comment>
<name>A0A4U2Y5E3_9BACL</name>